<dbReference type="Pfam" id="PF08240">
    <property type="entry name" value="ADH_N"/>
    <property type="match status" value="1"/>
</dbReference>
<dbReference type="PROSITE" id="PS00059">
    <property type="entry name" value="ADH_ZINC"/>
    <property type="match status" value="1"/>
</dbReference>
<keyword evidence="5" id="KW-0560">Oxidoreductase</keyword>
<protein>
    <recommendedName>
        <fullName evidence="6">Sorbitol dehydrogenase</fullName>
    </recommendedName>
    <alternativeName>
        <fullName evidence="7">Polyol dehydrogenase</fullName>
    </alternativeName>
</protein>
<name>A0A3P7MQW9_9BILA</name>
<evidence type="ECO:0000256" key="2">
    <source>
        <dbReference type="ARBA" id="ARBA00008072"/>
    </source>
</evidence>
<evidence type="ECO:0000256" key="3">
    <source>
        <dbReference type="ARBA" id="ARBA00022723"/>
    </source>
</evidence>
<gene>
    <name evidence="9" type="ORF">GPUH_LOCUS15541</name>
</gene>
<evidence type="ECO:0000313" key="10">
    <source>
        <dbReference type="Proteomes" id="UP000271098"/>
    </source>
</evidence>
<evidence type="ECO:0000256" key="5">
    <source>
        <dbReference type="ARBA" id="ARBA00023002"/>
    </source>
</evidence>
<reference evidence="9 10" key="1">
    <citation type="submission" date="2018-11" db="EMBL/GenBank/DDBJ databases">
        <authorList>
            <consortium name="Pathogen Informatics"/>
        </authorList>
    </citation>
    <scope>NUCLEOTIDE SEQUENCE [LARGE SCALE GENOMIC DNA]</scope>
</reference>
<dbReference type="PANTHER" id="PTHR43161:SF9">
    <property type="entry name" value="SORBITOL DEHYDROGENASE"/>
    <property type="match status" value="1"/>
</dbReference>
<dbReference type="InterPro" id="IPR013154">
    <property type="entry name" value="ADH-like_N"/>
</dbReference>
<dbReference type="EMBL" id="UYRT01082593">
    <property type="protein sequence ID" value="VDN26203.1"/>
    <property type="molecule type" value="Genomic_DNA"/>
</dbReference>
<dbReference type="Gene3D" id="3.90.180.10">
    <property type="entry name" value="Medium-chain alcohol dehydrogenases, catalytic domain"/>
    <property type="match status" value="1"/>
</dbReference>
<evidence type="ECO:0000256" key="1">
    <source>
        <dbReference type="ARBA" id="ARBA00001947"/>
    </source>
</evidence>
<evidence type="ECO:0000313" key="9">
    <source>
        <dbReference type="EMBL" id="VDN26203.1"/>
    </source>
</evidence>
<dbReference type="InterPro" id="IPR002328">
    <property type="entry name" value="ADH_Zn_CS"/>
</dbReference>
<keyword evidence="4" id="KW-0862">Zinc</keyword>
<evidence type="ECO:0000256" key="7">
    <source>
        <dbReference type="ARBA" id="ARBA00032485"/>
    </source>
</evidence>
<sequence>MHFLIQSARTYAFEKNICSVLHGPQDMRIMECSVPKPKEDQVLVKMDTVGICGTDMHFYRNGSIGGIKIDKPFVLGHEGAGIIVELGRSVKDFKVGDRVALEPGVSCRKCHYCKSGRYHLCQNQAFNGLPPTNGLFKQYAAHDADFCYR</sequence>
<dbReference type="GO" id="GO:0016491">
    <property type="term" value="F:oxidoreductase activity"/>
    <property type="evidence" value="ECO:0007669"/>
    <property type="project" value="UniProtKB-KW"/>
</dbReference>
<accession>A0A3P7MQW9</accession>
<keyword evidence="10" id="KW-1185">Reference proteome</keyword>
<evidence type="ECO:0000259" key="8">
    <source>
        <dbReference type="Pfam" id="PF08240"/>
    </source>
</evidence>
<proteinExistence type="inferred from homology"/>
<feature type="domain" description="Alcohol dehydrogenase-like N-terminal" evidence="8">
    <location>
        <begin position="39"/>
        <end position="148"/>
    </location>
</feature>
<keyword evidence="3" id="KW-0479">Metal-binding</keyword>
<dbReference type="AlphaFoldDB" id="A0A3P7MQW9"/>
<dbReference type="PANTHER" id="PTHR43161">
    <property type="entry name" value="SORBITOL DEHYDROGENASE"/>
    <property type="match status" value="1"/>
</dbReference>
<dbReference type="Proteomes" id="UP000271098">
    <property type="component" value="Unassembled WGS sequence"/>
</dbReference>
<comment type="cofactor">
    <cofactor evidence="1">
        <name>Zn(2+)</name>
        <dbReference type="ChEBI" id="CHEBI:29105"/>
    </cofactor>
</comment>
<evidence type="ECO:0000256" key="4">
    <source>
        <dbReference type="ARBA" id="ARBA00022833"/>
    </source>
</evidence>
<organism evidence="9 10">
    <name type="scientific">Gongylonema pulchrum</name>
    <dbReference type="NCBI Taxonomy" id="637853"/>
    <lineage>
        <taxon>Eukaryota</taxon>
        <taxon>Metazoa</taxon>
        <taxon>Ecdysozoa</taxon>
        <taxon>Nematoda</taxon>
        <taxon>Chromadorea</taxon>
        <taxon>Rhabditida</taxon>
        <taxon>Spirurina</taxon>
        <taxon>Spiruromorpha</taxon>
        <taxon>Spiruroidea</taxon>
        <taxon>Gongylonematidae</taxon>
        <taxon>Gongylonema</taxon>
    </lineage>
</organism>
<comment type="similarity">
    <text evidence="2">Belongs to the zinc-containing alcohol dehydrogenase family.</text>
</comment>
<evidence type="ECO:0000256" key="6">
    <source>
        <dbReference type="ARBA" id="ARBA00026132"/>
    </source>
</evidence>
<dbReference type="OrthoDB" id="1879366at2759"/>
<dbReference type="InterPro" id="IPR011032">
    <property type="entry name" value="GroES-like_sf"/>
</dbReference>
<dbReference type="SUPFAM" id="SSF50129">
    <property type="entry name" value="GroES-like"/>
    <property type="match status" value="1"/>
</dbReference>
<dbReference type="GO" id="GO:0008270">
    <property type="term" value="F:zinc ion binding"/>
    <property type="evidence" value="ECO:0007669"/>
    <property type="project" value="InterPro"/>
</dbReference>